<keyword evidence="22" id="KW-1185">Reference proteome</keyword>
<evidence type="ECO:0000313" key="21">
    <source>
        <dbReference type="EMBL" id="KAJ3223788.1"/>
    </source>
</evidence>
<dbReference type="PANTHER" id="PTHR45955:SF1">
    <property type="entry name" value="PHOSPHOACETYLGLUCOSAMINE MUTASE"/>
    <property type="match status" value="1"/>
</dbReference>
<organism evidence="21 22">
    <name type="scientific">Clydaea vesicula</name>
    <dbReference type="NCBI Taxonomy" id="447962"/>
    <lineage>
        <taxon>Eukaryota</taxon>
        <taxon>Fungi</taxon>
        <taxon>Fungi incertae sedis</taxon>
        <taxon>Chytridiomycota</taxon>
        <taxon>Chytridiomycota incertae sedis</taxon>
        <taxon>Chytridiomycetes</taxon>
        <taxon>Lobulomycetales</taxon>
        <taxon>Lobulomycetaceae</taxon>
        <taxon>Clydaea</taxon>
    </lineage>
</organism>
<evidence type="ECO:0000259" key="20">
    <source>
        <dbReference type="Pfam" id="PF21405"/>
    </source>
</evidence>
<feature type="binding site" evidence="17">
    <location>
        <position position="282"/>
    </location>
    <ligand>
        <name>Mg(2+)</name>
        <dbReference type="ChEBI" id="CHEBI:18420"/>
    </ligand>
</feature>
<comment type="function">
    <text evidence="13 14">Catalyzes the conversion of GlcNAc-6-P into GlcNAc-1-P during the synthesis of uridine diphosphate/UDP-GlcNAc, which is a biosynthetic precursor of chitin and also supplies the amino sugars for N-linked oligosaccharides of glycoproteins.</text>
</comment>
<dbReference type="InterPro" id="IPR016055">
    <property type="entry name" value="A-D-PHexomutase_a/b/a-I/II/III"/>
</dbReference>
<dbReference type="GO" id="GO:0046872">
    <property type="term" value="F:metal ion binding"/>
    <property type="evidence" value="ECO:0007669"/>
    <property type="project" value="UniProtKB-KW"/>
</dbReference>
<dbReference type="GO" id="GO:0005975">
    <property type="term" value="P:carbohydrate metabolic process"/>
    <property type="evidence" value="ECO:0007669"/>
    <property type="project" value="InterPro"/>
</dbReference>
<gene>
    <name evidence="21" type="primary">PGM3</name>
    <name evidence="21" type="ORF">HK099_000681</name>
</gene>
<dbReference type="InterPro" id="IPR016657">
    <property type="entry name" value="PAGM"/>
</dbReference>
<dbReference type="PANTHER" id="PTHR45955">
    <property type="entry name" value="PHOSPHOACETYLGLUCOSAMINE MUTASE"/>
    <property type="match status" value="1"/>
</dbReference>
<evidence type="ECO:0000256" key="16">
    <source>
        <dbReference type="PIRSR" id="PIRSR016408-2"/>
    </source>
</evidence>
<dbReference type="PIRSF" id="PIRSF016408">
    <property type="entry name" value="PAGM"/>
    <property type="match status" value="1"/>
</dbReference>
<evidence type="ECO:0000256" key="3">
    <source>
        <dbReference type="ARBA" id="ARBA00010231"/>
    </source>
</evidence>
<dbReference type="SUPFAM" id="SSF55957">
    <property type="entry name" value="Phosphoglucomutase, C-terminal domain"/>
    <property type="match status" value="1"/>
</dbReference>
<keyword evidence="6 14" id="KW-0479">Metal-binding</keyword>
<evidence type="ECO:0000256" key="7">
    <source>
        <dbReference type="ARBA" id="ARBA00022842"/>
    </source>
</evidence>
<evidence type="ECO:0000256" key="6">
    <source>
        <dbReference type="ARBA" id="ARBA00022723"/>
    </source>
</evidence>
<keyword evidence="10" id="KW-0961">Cell wall biogenesis/degradation</keyword>
<dbReference type="InterPro" id="IPR036900">
    <property type="entry name" value="A-D-PHexomutase_C_sf"/>
</dbReference>
<dbReference type="Pfam" id="PF00408">
    <property type="entry name" value="PGM_PMM_IV"/>
    <property type="match status" value="1"/>
</dbReference>
<evidence type="ECO:0000256" key="1">
    <source>
        <dbReference type="ARBA" id="ARBA00000558"/>
    </source>
</evidence>
<feature type="binding site" description="via phosphate group" evidence="17">
    <location>
        <position position="65"/>
    </location>
    <ligand>
        <name>Mg(2+)</name>
        <dbReference type="ChEBI" id="CHEBI:18420"/>
    </ligand>
</feature>
<feature type="binding site" evidence="16">
    <location>
        <position position="522"/>
    </location>
    <ligand>
        <name>substrate</name>
    </ligand>
</feature>
<name>A0AAD5U482_9FUNG</name>
<evidence type="ECO:0000256" key="5">
    <source>
        <dbReference type="ARBA" id="ARBA00022553"/>
    </source>
</evidence>
<evidence type="ECO:0000256" key="10">
    <source>
        <dbReference type="ARBA" id="ARBA00023316"/>
    </source>
</evidence>
<evidence type="ECO:0000256" key="13">
    <source>
        <dbReference type="ARBA" id="ARBA00059527"/>
    </source>
</evidence>
<proteinExistence type="inferred from homology"/>
<feature type="domain" description="Phosphoacetylglucosamine mutase AMG1" evidence="19">
    <location>
        <begin position="301"/>
        <end position="450"/>
    </location>
</feature>
<evidence type="ECO:0000256" key="14">
    <source>
        <dbReference type="PIRNR" id="PIRNR016408"/>
    </source>
</evidence>
<comment type="pathway">
    <text evidence="2 14">Nucleotide-sugar biosynthesis; UDP-N-acetyl-alpha-D-glucosamine biosynthesis; N-acetyl-alpha-D-glucosamine 1-phosphate from alpha-D-glucosamine 6-phosphate (route I): step 2/2.</text>
</comment>
<feature type="binding site" evidence="16">
    <location>
        <begin position="379"/>
        <end position="381"/>
    </location>
    <ligand>
        <name>substrate</name>
    </ligand>
</feature>
<dbReference type="GO" id="GO:0071555">
    <property type="term" value="P:cell wall organization"/>
    <property type="evidence" value="ECO:0007669"/>
    <property type="project" value="UniProtKB-KW"/>
</dbReference>
<dbReference type="GO" id="GO:0006048">
    <property type="term" value="P:UDP-N-acetylglucosamine biosynthetic process"/>
    <property type="evidence" value="ECO:0007669"/>
    <property type="project" value="UniProtKB-UniRule"/>
</dbReference>
<evidence type="ECO:0000256" key="12">
    <source>
        <dbReference type="ARBA" id="ARBA00032065"/>
    </source>
</evidence>
<keyword evidence="5" id="KW-0597">Phosphoprotein</keyword>
<evidence type="ECO:0000313" key="22">
    <source>
        <dbReference type="Proteomes" id="UP001211065"/>
    </source>
</evidence>
<feature type="binding site" evidence="17">
    <location>
        <position position="280"/>
    </location>
    <ligand>
        <name>Mg(2+)</name>
        <dbReference type="ChEBI" id="CHEBI:18420"/>
    </ligand>
</feature>
<dbReference type="InterPro" id="IPR049023">
    <property type="entry name" value="AMG1_II"/>
</dbReference>
<feature type="domain" description="Phosphoacetylglucosamine mutase AMG1" evidence="20">
    <location>
        <begin position="184"/>
        <end position="287"/>
    </location>
</feature>
<dbReference type="CDD" id="cd03086">
    <property type="entry name" value="PGM3"/>
    <property type="match status" value="1"/>
</dbReference>
<feature type="binding site" evidence="17">
    <location>
        <position position="284"/>
    </location>
    <ligand>
        <name>Mg(2+)</name>
        <dbReference type="ChEBI" id="CHEBI:18420"/>
    </ligand>
</feature>
<dbReference type="Gene3D" id="3.30.310.50">
    <property type="entry name" value="Alpha-D-phosphohexomutase, C-terminal domain"/>
    <property type="match status" value="1"/>
</dbReference>
<comment type="cofactor">
    <cofactor evidence="14 17">
        <name>Mg(2+)</name>
        <dbReference type="ChEBI" id="CHEBI:18420"/>
    </cofactor>
    <text evidence="14 17">Binds 1 Mg(2+) ion per subunit.</text>
</comment>
<feature type="domain" description="Alpha-D-phosphohexomutase C-terminal" evidence="18">
    <location>
        <begin position="469"/>
        <end position="541"/>
    </location>
</feature>
<protein>
    <recommendedName>
        <fullName evidence="4 14">Phosphoacetylglucosamine mutase</fullName>
        <shortName evidence="14">PAGM</shortName>
        <ecNumber evidence="4 14">5.4.2.3</ecNumber>
    </recommendedName>
    <alternativeName>
        <fullName evidence="12 14">Acetylglucosamine phosphomutase</fullName>
    </alternativeName>
    <alternativeName>
        <fullName evidence="11 14">N-acetylglucosamine-phosphate mutase</fullName>
    </alternativeName>
</protein>
<sequence length="663" mass="73741">MDFTSVNQLNQKYQKHDSTNFVYGTAGFRTLASTLCPVLFRLGMLANLRSRKLNSKIIGGMITASHNPFPDNGIKLVEPLGEMLTFSWEEYATKMANAMTAEKLISVIKEIVTLENIDVNCTANVVVARDTRPSGLKLAEAFIEGVKVLHGNVKDYGVLTTPQLHYLVRCLNTSDSASFYGSPTEDGYYQKLSDAFKTIVDGQKKISPLYVDAANGVGAKALSSLSKVIGSQHFDCYIANAEISKPEKLNFQCGADYVKLEQTGPFGLEIKPNMRCCSLDGDADRIVYFYVNNDNVFKLLDGDKIATLSAWFLIDLIKKSGVKINGRELKIGLVQTAYANGSATQYATKSLKVPVVFTETGVKHLHHEALKYDIGIYFEANGHGTVLFSESAIKAFRDEKGEYHFSSIKSKNESQIKALRILVSFSQLINQAVGDALSDMLLVEAILTLTQTTLESWDSAYKNLPNLQVKVKVTDKNIFKAIKADTELAEPAEVQKFINNQVKNYSRARCFVRPSGTEDVVRIYSEALTQPENEKLSKAVCEYIRLQFGNIESESFEKSDGAVSITRNVSNVQHRGLKIKYNGKLLNSCNQIGVWVQINNRSTGTKTKSIINGETEIFSPSDDPLDEYLVGKDKNEKWDVQLAFVDINGNWDSKLGQNYHFSF</sequence>
<accession>A0AAD5U482</accession>
<dbReference type="GO" id="GO:0004610">
    <property type="term" value="F:phosphoacetylglucosamine mutase activity"/>
    <property type="evidence" value="ECO:0007669"/>
    <property type="project" value="UniProtKB-UniRule"/>
</dbReference>
<evidence type="ECO:0000256" key="9">
    <source>
        <dbReference type="ARBA" id="ARBA00023277"/>
    </source>
</evidence>
<reference evidence="21" key="1">
    <citation type="submission" date="2020-05" db="EMBL/GenBank/DDBJ databases">
        <title>Phylogenomic resolution of chytrid fungi.</title>
        <authorList>
            <person name="Stajich J.E."/>
            <person name="Amses K."/>
            <person name="Simmons R."/>
            <person name="Seto K."/>
            <person name="Myers J."/>
            <person name="Bonds A."/>
            <person name="Quandt C.A."/>
            <person name="Barry K."/>
            <person name="Liu P."/>
            <person name="Grigoriev I."/>
            <person name="Longcore J.E."/>
            <person name="James T.Y."/>
        </authorList>
    </citation>
    <scope>NUCLEOTIDE SEQUENCE</scope>
    <source>
        <strain evidence="21">JEL0476</strain>
    </source>
</reference>
<dbReference type="Gene3D" id="3.40.120.10">
    <property type="entry name" value="Alpha-D-Glucose-1,6-Bisphosphate, subunit A, domain 3"/>
    <property type="match status" value="2"/>
</dbReference>
<evidence type="ECO:0000256" key="8">
    <source>
        <dbReference type="ARBA" id="ARBA00023235"/>
    </source>
</evidence>
<evidence type="ECO:0000256" key="4">
    <source>
        <dbReference type="ARBA" id="ARBA00012731"/>
    </source>
</evidence>
<comment type="catalytic activity">
    <reaction evidence="1 14">
        <text>N-acetyl-alpha-D-glucosamine 1-phosphate = N-acetyl-D-glucosamine 6-phosphate</text>
        <dbReference type="Rhea" id="RHEA:23804"/>
        <dbReference type="ChEBI" id="CHEBI:57513"/>
        <dbReference type="ChEBI" id="CHEBI:57776"/>
        <dbReference type="EC" id="5.4.2.3"/>
    </reaction>
</comment>
<dbReference type="InterPro" id="IPR005843">
    <property type="entry name" value="A-D-PHexomutase_C"/>
</dbReference>
<keyword evidence="8 14" id="KW-0413">Isomerase</keyword>
<dbReference type="FunFam" id="3.40.120.10:FF:000023">
    <property type="entry name" value="Phosphoacetylglucosamine mutase"/>
    <property type="match status" value="1"/>
</dbReference>
<dbReference type="SUPFAM" id="SSF53738">
    <property type="entry name" value="Phosphoglucomutase, first 3 domains"/>
    <property type="match status" value="3"/>
</dbReference>
<evidence type="ECO:0000256" key="2">
    <source>
        <dbReference type="ARBA" id="ARBA00004865"/>
    </source>
</evidence>
<evidence type="ECO:0000259" key="18">
    <source>
        <dbReference type="Pfam" id="PF00408"/>
    </source>
</evidence>
<feature type="binding site" evidence="16">
    <location>
        <begin position="513"/>
        <end position="517"/>
    </location>
    <ligand>
        <name>substrate</name>
    </ligand>
</feature>
<comment type="caution">
    <text evidence="21">The sequence shown here is derived from an EMBL/GenBank/DDBJ whole genome shotgun (WGS) entry which is preliminary data.</text>
</comment>
<dbReference type="Pfam" id="PF21405">
    <property type="entry name" value="AMG1_II"/>
    <property type="match status" value="1"/>
</dbReference>
<dbReference type="AlphaFoldDB" id="A0AAD5U482"/>
<comment type="similarity">
    <text evidence="3 14">Belongs to the phosphohexose mutase family.</text>
</comment>
<keyword evidence="9" id="KW-0119">Carbohydrate metabolism</keyword>
<evidence type="ECO:0000256" key="11">
    <source>
        <dbReference type="ARBA" id="ARBA00031926"/>
    </source>
</evidence>
<dbReference type="FunFam" id="3.30.310.50:FF:000003">
    <property type="entry name" value="Phosphoacetylglucosamine mutase"/>
    <property type="match status" value="1"/>
</dbReference>
<dbReference type="FunFam" id="3.40.120.10:FF:000013">
    <property type="entry name" value="Phosphoacetylglucosamine mutase"/>
    <property type="match status" value="1"/>
</dbReference>
<evidence type="ECO:0000259" key="19">
    <source>
        <dbReference type="Pfam" id="PF21404"/>
    </source>
</evidence>
<evidence type="ECO:0000256" key="15">
    <source>
        <dbReference type="PIRSR" id="PIRSR016408-1"/>
    </source>
</evidence>
<dbReference type="Pfam" id="PF21404">
    <property type="entry name" value="AMG1_III"/>
    <property type="match status" value="1"/>
</dbReference>
<evidence type="ECO:0000256" key="17">
    <source>
        <dbReference type="PIRSR" id="PIRSR016408-3"/>
    </source>
</evidence>
<dbReference type="Proteomes" id="UP001211065">
    <property type="component" value="Unassembled WGS sequence"/>
</dbReference>
<dbReference type="EMBL" id="JADGJW010000117">
    <property type="protein sequence ID" value="KAJ3223788.1"/>
    <property type="molecule type" value="Genomic_DNA"/>
</dbReference>
<keyword evidence="7 14" id="KW-0460">Magnesium</keyword>
<feature type="active site" description="Phosphoserine intermediate" evidence="15">
    <location>
        <position position="65"/>
    </location>
</feature>
<dbReference type="EC" id="5.4.2.3" evidence="4 14"/>
<dbReference type="InterPro" id="IPR049022">
    <property type="entry name" value="AMG1_III"/>
</dbReference>